<protein>
    <submittedName>
        <fullName evidence="4">DnaJ domain-containing protein</fullName>
    </submittedName>
</protein>
<proteinExistence type="predicted"/>
<keyword evidence="2" id="KW-0812">Transmembrane</keyword>
<dbReference type="Gene3D" id="1.10.287.110">
    <property type="entry name" value="DnaJ domain"/>
    <property type="match status" value="1"/>
</dbReference>
<gene>
    <name evidence="4" type="ORF">MMH89_00350</name>
</gene>
<keyword evidence="1" id="KW-0143">Chaperone</keyword>
<dbReference type="InterPro" id="IPR029024">
    <property type="entry name" value="TerB-like"/>
</dbReference>
<name>A0ABY5DJ83_9GAMM</name>
<keyword evidence="5" id="KW-1185">Reference proteome</keyword>
<accession>A0ABY5DJ83</accession>
<evidence type="ECO:0000259" key="3">
    <source>
        <dbReference type="PROSITE" id="PS50076"/>
    </source>
</evidence>
<dbReference type="InterPro" id="IPR050817">
    <property type="entry name" value="DjlA_DnaK_co-chaperone"/>
</dbReference>
<dbReference type="InterPro" id="IPR001623">
    <property type="entry name" value="DnaJ_domain"/>
</dbReference>
<dbReference type="Gene3D" id="1.10.3680.10">
    <property type="entry name" value="TerB-like"/>
    <property type="match status" value="1"/>
</dbReference>
<reference evidence="4 5" key="1">
    <citation type="journal article" date="2022" name="Nat. Microbiol.">
        <title>The microbiome of a bacterivorous marine choanoflagellate contains a resource-demanding obligate bacterial associate.</title>
        <authorList>
            <person name="Needham D.M."/>
            <person name="Poirier C."/>
            <person name="Bachy C."/>
            <person name="George E.E."/>
            <person name="Wilken S."/>
            <person name="Yung C.C.M."/>
            <person name="Limardo A.J."/>
            <person name="Morando M."/>
            <person name="Sudek L."/>
            <person name="Malmstrom R.R."/>
            <person name="Keeling P.J."/>
            <person name="Santoro A.E."/>
            <person name="Worden A.Z."/>
        </authorList>
    </citation>
    <scope>NUCLEOTIDE SEQUENCE [LARGE SCALE GENOMIC DNA]</scope>
    <source>
        <strain evidence="4 5">Comchoano-1</strain>
    </source>
</reference>
<organism evidence="4 5">
    <name type="scientific">Candidatus Comchoanobacter bicostacola</name>
    <dbReference type="NCBI Taxonomy" id="2919598"/>
    <lineage>
        <taxon>Bacteria</taxon>
        <taxon>Pseudomonadati</taxon>
        <taxon>Pseudomonadota</taxon>
        <taxon>Gammaproteobacteria</taxon>
        <taxon>Candidatus Comchoanobacterales</taxon>
        <taxon>Candidatus Comchoanobacteraceae</taxon>
        <taxon>Candidatus Comchoanobacter</taxon>
    </lineage>
</organism>
<feature type="transmembrane region" description="Helical" evidence="2">
    <location>
        <begin position="6"/>
        <end position="33"/>
    </location>
</feature>
<dbReference type="PANTHER" id="PTHR24074">
    <property type="entry name" value="CO-CHAPERONE PROTEIN DJLA"/>
    <property type="match status" value="1"/>
</dbReference>
<dbReference type="SMART" id="SM00271">
    <property type="entry name" value="DnaJ"/>
    <property type="match status" value="1"/>
</dbReference>
<keyword evidence="2" id="KW-0472">Membrane</keyword>
<dbReference type="Proteomes" id="UP001055955">
    <property type="component" value="Chromosome"/>
</dbReference>
<dbReference type="InterPro" id="IPR036869">
    <property type="entry name" value="J_dom_sf"/>
</dbReference>
<dbReference type="SUPFAM" id="SSF158682">
    <property type="entry name" value="TerB-like"/>
    <property type="match status" value="1"/>
</dbReference>
<evidence type="ECO:0000256" key="1">
    <source>
        <dbReference type="ARBA" id="ARBA00023186"/>
    </source>
</evidence>
<evidence type="ECO:0000256" key="2">
    <source>
        <dbReference type="SAM" id="Phobius"/>
    </source>
</evidence>
<dbReference type="PRINTS" id="PR00625">
    <property type="entry name" value="JDOMAIN"/>
</dbReference>
<evidence type="ECO:0000313" key="4">
    <source>
        <dbReference type="EMBL" id="UTC24616.1"/>
    </source>
</evidence>
<feature type="domain" description="J" evidence="3">
    <location>
        <begin position="189"/>
        <end position="254"/>
    </location>
</feature>
<dbReference type="Pfam" id="PF00226">
    <property type="entry name" value="DnaJ"/>
    <property type="match status" value="1"/>
</dbReference>
<dbReference type="PROSITE" id="PS50076">
    <property type="entry name" value="DNAJ_2"/>
    <property type="match status" value="1"/>
</dbReference>
<keyword evidence="2" id="KW-1133">Transmembrane helix</keyword>
<evidence type="ECO:0000313" key="5">
    <source>
        <dbReference type="Proteomes" id="UP001055955"/>
    </source>
</evidence>
<sequence>MSKTAWFFFGILITTMFRAPLYVGIILGIYLAYKFGDPIPTFQWSNHFHTFSVASYHHHLFSSLGLLAKADGVISQAEISYAKQHMQKIGLNFHQTSSAKNSFKEGSMGLNLNKVCTYMQIISMQNPTLVEQFLLVCEGICHVDGAPSRNQINILNQIKFYTQRQNQNQHQYRQQTNHQPFRAFNGIQNAYQTLGVSANTSLADVKKAYRRLLSKYHPDRHPDPKKKKIAEEKVKEFHSAWDTIRKQHADKQRI</sequence>
<dbReference type="SUPFAM" id="SSF46565">
    <property type="entry name" value="Chaperone J-domain"/>
    <property type="match status" value="1"/>
</dbReference>
<dbReference type="CDD" id="cd06257">
    <property type="entry name" value="DnaJ"/>
    <property type="match status" value="1"/>
</dbReference>
<dbReference type="EMBL" id="CP092900">
    <property type="protein sequence ID" value="UTC24616.1"/>
    <property type="molecule type" value="Genomic_DNA"/>
</dbReference>
<dbReference type="RefSeq" id="WP_258568401.1">
    <property type="nucleotide sequence ID" value="NZ_CP092900.1"/>
</dbReference>